<evidence type="ECO:0000256" key="1">
    <source>
        <dbReference type="ARBA" id="ARBA00022617"/>
    </source>
</evidence>
<keyword evidence="1 4" id="KW-0349">Heme</keyword>
<dbReference type="AlphaFoldDB" id="A0A8R1Y397"/>
<evidence type="ECO:0000313" key="8">
    <source>
        <dbReference type="Proteomes" id="UP000024404"/>
    </source>
</evidence>
<dbReference type="PANTHER" id="PTHR46458">
    <property type="entry name" value="BLR2807 PROTEIN"/>
    <property type="match status" value="1"/>
</dbReference>
<dbReference type="PANTHER" id="PTHR46458:SF21">
    <property type="entry name" value="GLOBIN DOMAIN-CONTAINING PROTEIN"/>
    <property type="match status" value="1"/>
</dbReference>
<dbReference type="GO" id="GO:0020037">
    <property type="term" value="F:heme binding"/>
    <property type="evidence" value="ECO:0007669"/>
    <property type="project" value="InterPro"/>
</dbReference>
<dbReference type="EnsemblMetazoa" id="OVOC7333.1">
    <property type="protein sequence ID" value="OVOC7333.1"/>
    <property type="gene ID" value="WBGene00244142"/>
</dbReference>
<keyword evidence="4" id="KW-0561">Oxygen transport</keyword>
<comment type="similarity">
    <text evidence="4">Belongs to the globin family.</text>
</comment>
<sequence>MNSTIPKIYLPLPSEKQLASSHCISSGSGIARTTCDRKFSDSQLQRHHIEHLSDSLLIPPQYSSHPQYHNQNSNDSCLSKDNCILNRLPVKTREITGTLTSERYNQSSTSSSSINQRTLLITDMFVDTGHSENKLAEQLQLSSYQIHLLQQSWQRLRCSSNFFINIFRDVISKNTVAKELFRKTSIIDGFTSYKCYDIKEHANSLIELIDFALQEIHNSTKIVQDRCMQLGATHSNTCERSMSSSWDQFGDSLAEAIAKAEAIRGKRKCLQAWNVLLSFLVDRIKSGYLTETKRRASKKSSRQENAGPSASSSSSLHTATTAPTFLQYNDQTINEPNAYH</sequence>
<dbReference type="Proteomes" id="UP000024404">
    <property type="component" value="Unassembled WGS sequence"/>
</dbReference>
<proteinExistence type="inferred from homology"/>
<protein>
    <submittedName>
        <fullName evidence="7">GLOBIN domain-containing protein</fullName>
    </submittedName>
</protein>
<evidence type="ECO:0000259" key="6">
    <source>
        <dbReference type="Pfam" id="PF00042"/>
    </source>
</evidence>
<evidence type="ECO:0000256" key="2">
    <source>
        <dbReference type="ARBA" id="ARBA00022723"/>
    </source>
</evidence>
<keyword evidence="8" id="KW-1185">Reference proteome</keyword>
<reference evidence="8" key="1">
    <citation type="submission" date="2013-10" db="EMBL/GenBank/DDBJ databases">
        <title>Genome sequencing of Onchocerca volvulus.</title>
        <authorList>
            <person name="Cotton J."/>
            <person name="Tsai J."/>
            <person name="Stanley E."/>
            <person name="Tracey A."/>
            <person name="Holroyd N."/>
            <person name="Lustigman S."/>
            <person name="Berriman M."/>
        </authorList>
    </citation>
    <scope>NUCLEOTIDE SEQUENCE</scope>
</reference>
<keyword evidence="4" id="KW-0813">Transport</keyword>
<dbReference type="InterPro" id="IPR044399">
    <property type="entry name" value="Mb-like_M"/>
</dbReference>
<dbReference type="SUPFAM" id="SSF46458">
    <property type="entry name" value="Globin-like"/>
    <property type="match status" value="1"/>
</dbReference>
<evidence type="ECO:0000256" key="3">
    <source>
        <dbReference type="ARBA" id="ARBA00023004"/>
    </source>
</evidence>
<evidence type="ECO:0000313" key="7">
    <source>
        <dbReference type="EnsemblMetazoa" id="OVOC7333.1"/>
    </source>
</evidence>
<dbReference type="EMBL" id="CMVM020000193">
    <property type="status" value="NOT_ANNOTATED_CDS"/>
    <property type="molecule type" value="Genomic_DNA"/>
</dbReference>
<feature type="compositionally biased region" description="Low complexity" evidence="5">
    <location>
        <begin position="306"/>
        <end position="318"/>
    </location>
</feature>
<dbReference type="GO" id="GO:0005344">
    <property type="term" value="F:oxygen carrier activity"/>
    <property type="evidence" value="ECO:0007669"/>
    <property type="project" value="UniProtKB-KW"/>
</dbReference>
<dbReference type="InterPro" id="IPR050532">
    <property type="entry name" value="Globin-like_OT"/>
</dbReference>
<dbReference type="Pfam" id="PF00042">
    <property type="entry name" value="Globin"/>
    <property type="match status" value="1"/>
</dbReference>
<organism evidence="7 8">
    <name type="scientific">Onchocerca volvulus</name>
    <dbReference type="NCBI Taxonomy" id="6282"/>
    <lineage>
        <taxon>Eukaryota</taxon>
        <taxon>Metazoa</taxon>
        <taxon>Ecdysozoa</taxon>
        <taxon>Nematoda</taxon>
        <taxon>Chromadorea</taxon>
        <taxon>Rhabditida</taxon>
        <taxon>Spirurina</taxon>
        <taxon>Spiruromorpha</taxon>
        <taxon>Filarioidea</taxon>
        <taxon>Onchocercidae</taxon>
        <taxon>Onchocerca</taxon>
    </lineage>
</organism>
<dbReference type="OMA" id="RSRTECP"/>
<feature type="domain" description="Globin" evidence="6">
    <location>
        <begin position="165"/>
        <end position="283"/>
    </location>
</feature>
<dbReference type="GO" id="GO:0046872">
    <property type="term" value="F:metal ion binding"/>
    <property type="evidence" value="ECO:0007669"/>
    <property type="project" value="UniProtKB-KW"/>
</dbReference>
<keyword evidence="2" id="KW-0479">Metal-binding</keyword>
<dbReference type="InterPro" id="IPR009050">
    <property type="entry name" value="Globin-like_sf"/>
</dbReference>
<name>A0A8R1Y397_ONCVO</name>
<dbReference type="InterPro" id="IPR012292">
    <property type="entry name" value="Globin/Proto"/>
</dbReference>
<dbReference type="InterPro" id="IPR000971">
    <property type="entry name" value="Globin"/>
</dbReference>
<dbReference type="GO" id="GO:0019825">
    <property type="term" value="F:oxygen binding"/>
    <property type="evidence" value="ECO:0007669"/>
    <property type="project" value="InterPro"/>
</dbReference>
<evidence type="ECO:0000256" key="4">
    <source>
        <dbReference type="RuleBase" id="RU000356"/>
    </source>
</evidence>
<evidence type="ECO:0000256" key="5">
    <source>
        <dbReference type="SAM" id="MobiDB-lite"/>
    </source>
</evidence>
<feature type="region of interest" description="Disordered" evidence="5">
    <location>
        <begin position="292"/>
        <end position="318"/>
    </location>
</feature>
<dbReference type="Gene3D" id="1.10.490.10">
    <property type="entry name" value="Globins"/>
    <property type="match status" value="1"/>
</dbReference>
<reference evidence="7" key="2">
    <citation type="submission" date="2022-06" db="UniProtKB">
        <authorList>
            <consortium name="EnsemblMetazoa"/>
        </authorList>
    </citation>
    <scope>IDENTIFICATION</scope>
</reference>
<keyword evidence="3" id="KW-0408">Iron</keyword>
<accession>A0A8R1Y397</accession>
<dbReference type="CDD" id="cd01040">
    <property type="entry name" value="Mb-like"/>
    <property type="match status" value="1"/>
</dbReference>